<dbReference type="GO" id="GO:0005634">
    <property type="term" value="C:nucleus"/>
    <property type="evidence" value="ECO:0007669"/>
    <property type="project" value="UniProtKB-SubCell"/>
</dbReference>
<dbReference type="Pfam" id="PF03221">
    <property type="entry name" value="HTH_Tnp_Tc5"/>
    <property type="match status" value="2"/>
</dbReference>
<dbReference type="Proteomes" id="UP000515158">
    <property type="component" value="Unplaced"/>
</dbReference>
<keyword evidence="2" id="KW-0238">DNA-binding</keyword>
<dbReference type="OrthoDB" id="8194518at2759"/>
<dbReference type="RefSeq" id="XP_034230120.1">
    <property type="nucleotide sequence ID" value="XM_034374229.1"/>
</dbReference>
<dbReference type="SUPFAM" id="SSF46689">
    <property type="entry name" value="Homeodomain-like"/>
    <property type="match status" value="3"/>
</dbReference>
<proteinExistence type="predicted"/>
<dbReference type="GeneID" id="117638973"/>
<dbReference type="InterPro" id="IPR050863">
    <property type="entry name" value="CenT-Element_Derived"/>
</dbReference>
<dbReference type="PANTHER" id="PTHR19303:SF73">
    <property type="entry name" value="PROTEIN PDC2"/>
    <property type="match status" value="1"/>
</dbReference>
<dbReference type="GO" id="GO:0003677">
    <property type="term" value="F:DNA binding"/>
    <property type="evidence" value="ECO:0007669"/>
    <property type="project" value="UniProtKB-KW"/>
</dbReference>
<dbReference type="SMART" id="SM00674">
    <property type="entry name" value="CENPB"/>
    <property type="match status" value="3"/>
</dbReference>
<feature type="compositionally biased region" description="Polar residues" evidence="3">
    <location>
        <begin position="81"/>
        <end position="95"/>
    </location>
</feature>
<keyword evidence="5" id="KW-1185">Reference proteome</keyword>
<evidence type="ECO:0000313" key="7">
    <source>
        <dbReference type="RefSeq" id="XP_034230120.1"/>
    </source>
</evidence>
<dbReference type="InterPro" id="IPR009057">
    <property type="entry name" value="Homeodomain-like_sf"/>
</dbReference>
<dbReference type="KEGG" id="tpal:117638973"/>
<evidence type="ECO:0000259" key="4">
    <source>
        <dbReference type="PROSITE" id="PS51253"/>
    </source>
</evidence>
<dbReference type="RefSeq" id="XP_034230119.1">
    <property type="nucleotide sequence ID" value="XM_034374228.1"/>
</dbReference>
<dbReference type="PROSITE" id="PS51253">
    <property type="entry name" value="HTH_CENPB"/>
    <property type="match status" value="1"/>
</dbReference>
<evidence type="ECO:0000256" key="1">
    <source>
        <dbReference type="ARBA" id="ARBA00004123"/>
    </source>
</evidence>
<dbReference type="InterPro" id="IPR006600">
    <property type="entry name" value="HTH_CenpB_DNA-bd_dom"/>
</dbReference>
<protein>
    <submittedName>
        <fullName evidence="6 7">Uncharacterized protein LOC117638973</fullName>
    </submittedName>
</protein>
<evidence type="ECO:0000256" key="2">
    <source>
        <dbReference type="ARBA" id="ARBA00023125"/>
    </source>
</evidence>
<organism evidence="7">
    <name type="scientific">Thrips palmi</name>
    <name type="common">Melon thrips</name>
    <dbReference type="NCBI Taxonomy" id="161013"/>
    <lineage>
        <taxon>Eukaryota</taxon>
        <taxon>Metazoa</taxon>
        <taxon>Ecdysozoa</taxon>
        <taxon>Arthropoda</taxon>
        <taxon>Hexapoda</taxon>
        <taxon>Insecta</taxon>
        <taxon>Pterygota</taxon>
        <taxon>Neoptera</taxon>
        <taxon>Paraneoptera</taxon>
        <taxon>Thysanoptera</taxon>
        <taxon>Terebrantia</taxon>
        <taxon>Thripoidea</taxon>
        <taxon>Thripidae</taxon>
        <taxon>Thrips</taxon>
    </lineage>
</organism>
<accession>A0A6P8Y1L8</accession>
<evidence type="ECO:0000256" key="3">
    <source>
        <dbReference type="SAM" id="MobiDB-lite"/>
    </source>
</evidence>
<evidence type="ECO:0000313" key="6">
    <source>
        <dbReference type="RefSeq" id="XP_034230119.1"/>
    </source>
</evidence>
<sequence length="1561" mass="173492">MNVEVLSVRGLRPEFGKVDRDLWLWFCDATREWEKCHGPRVTKRLVQAKAKLAFEAAGIFNFKASDGWYIRWLKRWRQAAKQNNEPNPISKTASKAQLPKKRAPRRASKTKASPPVILQSSTDTTISRLSLETGPTDYSSRDESDSKIICSVQNLASLQPNHENNRQNSLDFARNHLCQPERPCSDVNLAAAFLPQHYNALSELSTVEIEQRYAPDASSLSNLEDIAWHDLSELSCYERPSFKLTTHQTLEMRSETPRCFSKPVPRLKPTVIGKGKLCELQKSFQTYVLSSSSETNVSFGVLPANQVPSKKMKTNPTNSFLVKNIGSSQGAAIDGALRQKPGDKVNNLHSDLINDVSACGNFTHHDLEDVSVSSDFVNQLNDELSLELNLQYENENLSHQILAKTATSEPLTSNSNFSIDCSMVQPALDTFGGLIPPTATHGGNACAGSICHMSVAEGDFSCEESDYISNAVMRSMQEDDFSILNCDQSPFQGTLSVVDENSQPDKVNNLDDGVSAALTSEESLVNREHVFYSGGIGSFNKALKGNNNSLMTVTHQDSIKYQPSQREIFVQPETSYMSSHLVNDDHLVPNKVQEEVFCFSPLAEEGDVAKVQDLLQLSCSVGSESSNQLLSSSVDQSQIEEQELSLSSSVAGNMIVDTSGVFQVSSLVGNQDLFQISSSGAVNEYATNQDVFLSSNSNNGSSHSSICFRSNEVEQDPQKLICSTSQSTNNISNMYFLPRSLECEMDSDIVGHSSLPLNGSVVSIADNTMHLCSLDSQVMSLPEVTVANADSTRVLLRSSSHLHTDQTPSLTALTSPNTYLIRNAPVQELSPNPENIEVSAPSSTHSPCSTESIFSYSAVDQEQSSTGLMNCESTKENGFAAYDLQLVESVLSEQDDAPNNPFKAPKKTATCLTEKGSNTSKIKNGAEKDQSCYRRSSGDRYFPYFKEKVVEYALKHTAKEAASYFGVNVNTVTIWTRGKTEVDSVVKNYPDQIMLRWLKKSRESGIILTREQVAERAIQLLKTPGSWVKDKSRWFYVWACRLRDDEERRNRLKNNVKETPKAPLDCGDKKALYPDDLKIEVVLYAEQTSKNLAATVFNIARKRVFEWSTFLKAHEVNTMKVNQLNQLPSDSAKHIQINDVQSTLGFIKLTTASTSKLKLNSKSFGRGVTSVAVDQELWDWFCKQTAKKNKPKSKEIRAKAVELFRAHNYDKIQCSHGWLKKWSLRYGIALRHEGDSDLLAWCLEQFDRNRNIPHRELVNYAQEVLNGTHKSEFKGSAGWLVRFCKRHRNLLSAKPGIEVEIPSVLRQSTSEFRSHTQKLIHSSNMPLSNVGCMDELPLNFTSGSSRSRLLLRQSSLENCHATVILSCLANGELLPPAVIFKGEGPSETLTYGDISLLVFYQQDCSMTTAIMQEWLALIWARHVTCPSVLIADCYDPHCPEPVQDACKAAEVTLAIMPAGCSLKLQPLDLAISRLFEAHIYNRWSRHFSSSDQLSSCKRTSYSNNADIGGWIAEAYSSLKETRKEAIRRSFLVTGLTSAANGAEDHLIEDPSYVPFSSLFVS</sequence>
<dbReference type="InterPro" id="IPR004875">
    <property type="entry name" value="DDE_SF_endonuclease_dom"/>
</dbReference>
<feature type="domain" description="HTH CENPB-type" evidence="4">
    <location>
        <begin position="1222"/>
        <end position="1293"/>
    </location>
</feature>
<feature type="compositionally biased region" description="Basic residues" evidence="3">
    <location>
        <begin position="98"/>
        <end position="109"/>
    </location>
</feature>
<gene>
    <name evidence="6 7" type="primary">LOC117638973</name>
</gene>
<reference evidence="6 7" key="1">
    <citation type="submission" date="2025-04" db="UniProtKB">
        <authorList>
            <consortium name="RefSeq"/>
        </authorList>
    </citation>
    <scope>IDENTIFICATION</scope>
    <source>
        <tissue evidence="6 7">Total insect</tissue>
    </source>
</reference>
<comment type="subcellular location">
    <subcellularLocation>
        <location evidence="1">Nucleus</location>
    </subcellularLocation>
</comment>
<name>A0A6P8Y1L8_THRPL</name>
<dbReference type="Gene3D" id="1.10.10.60">
    <property type="entry name" value="Homeodomain-like"/>
    <property type="match status" value="3"/>
</dbReference>
<dbReference type="Pfam" id="PF03184">
    <property type="entry name" value="DDE_1"/>
    <property type="match status" value="1"/>
</dbReference>
<dbReference type="PANTHER" id="PTHR19303">
    <property type="entry name" value="TRANSPOSON"/>
    <property type="match status" value="1"/>
</dbReference>
<feature type="region of interest" description="Disordered" evidence="3">
    <location>
        <begin position="81"/>
        <end position="119"/>
    </location>
</feature>
<evidence type="ECO:0000313" key="5">
    <source>
        <dbReference type="Proteomes" id="UP000515158"/>
    </source>
</evidence>